<keyword evidence="16" id="KW-0472">Membrane</keyword>
<evidence type="ECO:0000256" key="6">
    <source>
        <dbReference type="ARBA" id="ARBA00012438"/>
    </source>
</evidence>
<dbReference type="Pfam" id="PF09084">
    <property type="entry name" value="NMT1"/>
    <property type="match status" value="1"/>
</dbReference>
<dbReference type="InterPro" id="IPR036890">
    <property type="entry name" value="HATPase_C_sf"/>
</dbReference>
<dbReference type="InterPro" id="IPR004358">
    <property type="entry name" value="Sig_transdc_His_kin-like_C"/>
</dbReference>
<evidence type="ECO:0000256" key="3">
    <source>
        <dbReference type="ARBA" id="ARBA00004948"/>
    </source>
</evidence>
<accession>A0A2G1DEF8</accession>
<evidence type="ECO:0000256" key="14">
    <source>
        <dbReference type="ARBA" id="ARBA00048179"/>
    </source>
</evidence>
<comment type="similarity">
    <text evidence="4">Belongs to the NMT1/THI5 family.</text>
</comment>
<dbReference type="Gene3D" id="3.30.565.10">
    <property type="entry name" value="Histidine kinase-like ATPase, C-terminal domain"/>
    <property type="match status" value="1"/>
</dbReference>
<dbReference type="PANTHER" id="PTHR31528">
    <property type="entry name" value="4-AMINO-5-HYDROXYMETHYL-2-METHYLPYRIMIDINE PHOSPHATE SYNTHASE THI11-RELATED"/>
    <property type="match status" value="1"/>
</dbReference>
<dbReference type="Pfam" id="PF02518">
    <property type="entry name" value="HATPase_c"/>
    <property type="match status" value="1"/>
</dbReference>
<comment type="function">
    <text evidence="2">Responsible for the formation of the pyrimidine heterocycle in the thiamine biosynthesis pathway. Catalyzes the formation of hydroxymethylpyrimidine phosphate (HMP-P) from histidine and pyridoxal phosphate (PLP). The protein uses PLP and the active site histidine to form HMP-P, generating an inactive enzyme. The enzyme can only undergo a single turnover, which suggests it is a suicide enzyme.</text>
</comment>
<dbReference type="InterPro" id="IPR003594">
    <property type="entry name" value="HATPase_dom"/>
</dbReference>
<evidence type="ECO:0000256" key="7">
    <source>
        <dbReference type="ARBA" id="ARBA00022553"/>
    </source>
</evidence>
<evidence type="ECO:0000313" key="19">
    <source>
        <dbReference type="EMBL" id="PHO16882.1"/>
    </source>
</evidence>
<keyword evidence="9" id="KW-0479">Metal-binding</keyword>
<feature type="transmembrane region" description="Helical" evidence="16">
    <location>
        <begin position="552"/>
        <end position="571"/>
    </location>
</feature>
<dbReference type="GO" id="GO:0000155">
    <property type="term" value="F:phosphorelay sensor kinase activity"/>
    <property type="evidence" value="ECO:0007669"/>
    <property type="project" value="InterPro"/>
</dbReference>
<evidence type="ECO:0000256" key="1">
    <source>
        <dbReference type="ARBA" id="ARBA00000085"/>
    </source>
</evidence>
<dbReference type="InterPro" id="IPR036097">
    <property type="entry name" value="HisK_dim/P_sf"/>
</dbReference>
<reference evidence="19 20" key="1">
    <citation type="submission" date="2017-09" db="EMBL/GenBank/DDBJ databases">
        <title>Arcobacter canalis sp. nov., a new species isolated from a water canal contaminated with urban sewage.</title>
        <authorList>
            <person name="Perez-Cataluna A."/>
            <person name="Salas-Masso N."/>
            <person name="Figueras M.J."/>
        </authorList>
    </citation>
    <scope>NUCLEOTIDE SEQUENCE [LARGE SCALE GENOMIC DNA]</scope>
    <source>
        <strain evidence="19 20">F98-3</strain>
    </source>
</reference>
<name>A0A2G1DEF8_9BACT</name>
<dbReference type="SMART" id="SM00062">
    <property type="entry name" value="PBPb"/>
    <property type="match status" value="1"/>
</dbReference>
<dbReference type="InterPro" id="IPR015168">
    <property type="entry name" value="SsuA/THI5"/>
</dbReference>
<dbReference type="Proteomes" id="UP000262712">
    <property type="component" value="Chromosome"/>
</dbReference>
<keyword evidence="8" id="KW-0808">Transferase</keyword>
<feature type="domain" description="Histidine kinase" evidence="17">
    <location>
        <begin position="634"/>
        <end position="853"/>
    </location>
</feature>
<evidence type="ECO:0000256" key="12">
    <source>
        <dbReference type="ARBA" id="ARBA00023004"/>
    </source>
</evidence>
<keyword evidence="12" id="KW-0408">Iron</keyword>
<dbReference type="Proteomes" id="UP000221222">
    <property type="component" value="Unassembled WGS sequence"/>
</dbReference>
<dbReference type="KEGG" id="amol:AMOL_0187"/>
<keyword evidence="19" id="KW-0418">Kinase</keyword>
<reference evidence="18 21" key="2">
    <citation type="submission" date="2018-08" db="EMBL/GenBank/DDBJ databases">
        <title>Complete genome of the Arcobacter molluscorum type strain LMG 25693.</title>
        <authorList>
            <person name="Miller W.G."/>
            <person name="Yee E."/>
            <person name="Bono J.L."/>
        </authorList>
    </citation>
    <scope>NUCLEOTIDE SEQUENCE [LARGE SCALE GENOMIC DNA]</scope>
    <source>
        <strain evidence="18 21">CECT 7696</strain>
    </source>
</reference>
<dbReference type="EMBL" id="NXFY01000030">
    <property type="protein sequence ID" value="PHO16882.1"/>
    <property type="molecule type" value="Genomic_DNA"/>
</dbReference>
<organism evidence="19 20">
    <name type="scientific">Malaciobacter molluscorum LMG 25693</name>
    <dbReference type="NCBI Taxonomy" id="870501"/>
    <lineage>
        <taxon>Bacteria</taxon>
        <taxon>Pseudomonadati</taxon>
        <taxon>Campylobacterota</taxon>
        <taxon>Epsilonproteobacteria</taxon>
        <taxon>Campylobacterales</taxon>
        <taxon>Arcobacteraceae</taxon>
        <taxon>Malaciobacter</taxon>
    </lineage>
</organism>
<evidence type="ECO:0000313" key="18">
    <source>
        <dbReference type="EMBL" id="AXX91214.1"/>
    </source>
</evidence>
<dbReference type="PROSITE" id="PS50109">
    <property type="entry name" value="HIS_KIN"/>
    <property type="match status" value="1"/>
</dbReference>
<evidence type="ECO:0000256" key="5">
    <source>
        <dbReference type="ARBA" id="ARBA00011738"/>
    </source>
</evidence>
<dbReference type="Gene3D" id="1.10.287.130">
    <property type="match status" value="1"/>
</dbReference>
<keyword evidence="10" id="KW-0663">Pyridoxal phosphate</keyword>
<dbReference type="GO" id="GO:0046872">
    <property type="term" value="F:metal ion binding"/>
    <property type="evidence" value="ECO:0007669"/>
    <property type="project" value="UniProtKB-KW"/>
</dbReference>
<proteinExistence type="inferred from homology"/>
<comment type="pathway">
    <text evidence="3">Cofactor biosynthesis; thiamine diphosphate biosynthesis.</text>
</comment>
<comment type="catalytic activity">
    <reaction evidence="1">
        <text>ATP + protein L-histidine = ADP + protein N-phospho-L-histidine.</text>
        <dbReference type="EC" id="2.7.13.3"/>
    </reaction>
</comment>
<dbReference type="InterPro" id="IPR001638">
    <property type="entry name" value="Solute-binding_3/MltF_N"/>
</dbReference>
<dbReference type="PRINTS" id="PR00344">
    <property type="entry name" value="BCTRLSENSOR"/>
</dbReference>
<dbReference type="AlphaFoldDB" id="A0A2G1DEF8"/>
<evidence type="ECO:0000256" key="13">
    <source>
        <dbReference type="ARBA" id="ARBA00033171"/>
    </source>
</evidence>
<gene>
    <name evidence="18" type="ORF">AMOL_0187</name>
    <name evidence="19" type="ORF">CPU12_13200</name>
</gene>
<evidence type="ECO:0000259" key="17">
    <source>
        <dbReference type="PROSITE" id="PS50109"/>
    </source>
</evidence>
<evidence type="ECO:0000256" key="9">
    <source>
        <dbReference type="ARBA" id="ARBA00022723"/>
    </source>
</evidence>
<evidence type="ECO:0000256" key="11">
    <source>
        <dbReference type="ARBA" id="ARBA00022977"/>
    </source>
</evidence>
<feature type="coiled-coil region" evidence="15">
    <location>
        <begin position="591"/>
        <end position="618"/>
    </location>
</feature>
<dbReference type="PANTHER" id="PTHR31528:SF1">
    <property type="entry name" value="4-AMINO-5-HYDROXYMETHYL-2-METHYLPYRIMIDINE PHOSPHATE SYNTHASE THI11-RELATED"/>
    <property type="match status" value="1"/>
</dbReference>
<evidence type="ECO:0000313" key="20">
    <source>
        <dbReference type="Proteomes" id="UP000221222"/>
    </source>
</evidence>
<dbReference type="InterPro" id="IPR027939">
    <property type="entry name" value="NMT1/THI5"/>
</dbReference>
<protein>
    <recommendedName>
        <fullName evidence="6">histidine kinase</fullName>
        <ecNumber evidence="6">2.7.13.3</ecNumber>
    </recommendedName>
    <alternativeName>
        <fullName evidence="13">Thiamine pyrimidine synthase</fullName>
    </alternativeName>
</protein>
<dbReference type="CDD" id="cd00082">
    <property type="entry name" value="HisKA"/>
    <property type="match status" value="1"/>
</dbReference>
<dbReference type="SUPFAM" id="SSF55874">
    <property type="entry name" value="ATPase domain of HSP90 chaperone/DNA topoisomerase II/histidine kinase"/>
    <property type="match status" value="1"/>
</dbReference>
<evidence type="ECO:0000313" key="21">
    <source>
        <dbReference type="Proteomes" id="UP000262712"/>
    </source>
</evidence>
<keyword evidence="11" id="KW-0784">Thiamine biosynthesis</keyword>
<dbReference type="InterPro" id="IPR003661">
    <property type="entry name" value="HisK_dim/P_dom"/>
</dbReference>
<dbReference type="InterPro" id="IPR005467">
    <property type="entry name" value="His_kinase_dom"/>
</dbReference>
<comment type="subunit">
    <text evidence="5">Homodimer.</text>
</comment>
<sequence>MQSIIKKLIILFCFITFSNLYSKDLDKVSLQLSWFNQFQFAGYYIAKEKGFYKDVGLDVDIKNYDFNIDVPTEVSNGNSNFGIGRETLLLDKSEGKDVVSLYATFQASPLVLISLKNSNIESIKDFENKKIMATPGDATEVSIKAMITSKNIDFKKMIFLKHSHNVMDLVNKKTDIMSAYISKAPYSLDKKNIKYNIFYPKDYGFDMYSDFLFTNSHEIKNNEQRVIDFKNASLRGWEYAFSHINETAKLIYDKYNNKNLTIDELIFEAKKLKKLAYYDNANLGDIKLDKVQRIFDLYNVMGLTKKQISISQFVYNNKFNLFTKGEKAYIKNNKIVNICINENKNRTGILKDFINLIEKNSGFEFNIINSKDWNSSLSLLKTKQCDILPSSFKSLALKQYFSFTKKYVDIPLVIATKHDVSFIDNIRSLKNKTIGVINDKNLISFLNKNYPSLKIQRVNSLDEGLDLVSHNKLFAQIDTITSISKKIQDKYLTKIKISGKLPKSLQMFFLLDKSNNFLLNILNKSIGYIDEYDKQKILNKWLSIQYKKSFDYSLLGKIFLAFIVIIGILIYRQRLLNNVNEVLKYKVNEKTKELIQLNESLERRIEQEVESNREKDRLLSQQIKLAAMGEMLENIAHQWRQPLSIISTTASGVEVQISANLLTNDELIKSMIIINETAQNLSKTIDDFRQFYEPNKKIVKFKAKDLYLKILNNVNTSYTSLDIKIIGDIEDIDIEGLDSELIQVILNILNNAKDALIMNNKNIEKLIFIDIKKKREKVFITIKDNAGGIKDEIIERVFEPYFTTKHKFQGTGIGLYMTREIIAKHMNGEITVKNKEYKYNQNSYTGAVFKIKL</sequence>
<keyword evidence="7" id="KW-0597">Phosphoprotein</keyword>
<dbReference type="EC" id="2.7.13.3" evidence="6"/>
<dbReference type="EMBL" id="CP032098">
    <property type="protein sequence ID" value="AXX91214.1"/>
    <property type="molecule type" value="Genomic_DNA"/>
</dbReference>
<dbReference type="SUPFAM" id="SSF47384">
    <property type="entry name" value="Homodimeric domain of signal transducing histidine kinase"/>
    <property type="match status" value="1"/>
</dbReference>
<dbReference type="Pfam" id="PF00497">
    <property type="entry name" value="SBP_bac_3"/>
    <property type="match status" value="1"/>
</dbReference>
<dbReference type="SMART" id="SM00387">
    <property type="entry name" value="HATPase_c"/>
    <property type="match status" value="1"/>
</dbReference>
<dbReference type="SUPFAM" id="SSF53850">
    <property type="entry name" value="Periplasmic binding protein-like II"/>
    <property type="match status" value="2"/>
</dbReference>
<keyword evidence="15" id="KW-0175">Coiled coil</keyword>
<evidence type="ECO:0000256" key="8">
    <source>
        <dbReference type="ARBA" id="ARBA00022679"/>
    </source>
</evidence>
<evidence type="ECO:0000256" key="15">
    <source>
        <dbReference type="SAM" id="Coils"/>
    </source>
</evidence>
<evidence type="ECO:0000256" key="2">
    <source>
        <dbReference type="ARBA" id="ARBA00003469"/>
    </source>
</evidence>
<dbReference type="Gene3D" id="3.40.190.10">
    <property type="entry name" value="Periplasmic binding protein-like II"/>
    <property type="match status" value="4"/>
</dbReference>
<evidence type="ECO:0000256" key="4">
    <source>
        <dbReference type="ARBA" id="ARBA00009406"/>
    </source>
</evidence>
<dbReference type="GO" id="GO:0009228">
    <property type="term" value="P:thiamine biosynthetic process"/>
    <property type="evidence" value="ECO:0007669"/>
    <property type="project" value="UniProtKB-KW"/>
</dbReference>
<evidence type="ECO:0000256" key="10">
    <source>
        <dbReference type="ARBA" id="ARBA00022898"/>
    </source>
</evidence>
<evidence type="ECO:0000256" key="16">
    <source>
        <dbReference type="SAM" id="Phobius"/>
    </source>
</evidence>
<dbReference type="RefSeq" id="WP_099343591.1">
    <property type="nucleotide sequence ID" value="NZ_CP032098.1"/>
</dbReference>
<keyword evidence="16" id="KW-0812">Transmembrane</keyword>
<keyword evidence="16" id="KW-1133">Transmembrane helix</keyword>
<comment type="catalytic activity">
    <reaction evidence="14">
        <text>N(6)-(pyridoxal phosphate)-L-lysyl-[4-amino-5-hydroxymethyl-2-methylpyrimidine phosphate synthase] + L-histidyl-[4-amino-5-hydroxymethyl-2-methylpyrimidine phosphate synthase] + 2 Fe(3+) + 4 H2O = L-lysyl-[4-amino-5-hydroxymethyl-2-methylpyrimidine phosphate synthase] + (2S)-2-amino-5-hydroxy-4-oxopentanoyl-[4-amino-5-hydroxymethyl-2-methylpyrimidine phosphate synthase] + 4-amino-2-methyl-5-(phosphooxymethyl)pyrimidine + 3-oxopropanoate + 2 Fe(2+) + 2 H(+)</text>
        <dbReference type="Rhea" id="RHEA:65756"/>
        <dbReference type="Rhea" id="RHEA-COMP:16892"/>
        <dbReference type="Rhea" id="RHEA-COMP:16893"/>
        <dbReference type="Rhea" id="RHEA-COMP:16894"/>
        <dbReference type="Rhea" id="RHEA-COMP:16895"/>
        <dbReference type="ChEBI" id="CHEBI:15377"/>
        <dbReference type="ChEBI" id="CHEBI:15378"/>
        <dbReference type="ChEBI" id="CHEBI:29033"/>
        <dbReference type="ChEBI" id="CHEBI:29034"/>
        <dbReference type="ChEBI" id="CHEBI:29969"/>
        <dbReference type="ChEBI" id="CHEBI:29979"/>
        <dbReference type="ChEBI" id="CHEBI:33190"/>
        <dbReference type="ChEBI" id="CHEBI:58354"/>
        <dbReference type="ChEBI" id="CHEBI:143915"/>
        <dbReference type="ChEBI" id="CHEBI:157692"/>
    </reaction>
    <physiologicalReaction direction="left-to-right" evidence="14">
        <dbReference type="Rhea" id="RHEA:65757"/>
    </physiologicalReaction>
</comment>
<keyword evidence="20" id="KW-1185">Reference proteome</keyword>